<reference evidence="1 2" key="1">
    <citation type="submission" date="2023-03" db="EMBL/GenBank/DDBJ databases">
        <title>High recombination rates correlate with genetic variation in Cardiocondyla obscurior ants.</title>
        <authorList>
            <person name="Errbii M."/>
        </authorList>
    </citation>
    <scope>NUCLEOTIDE SEQUENCE [LARGE SCALE GENOMIC DNA]</scope>
    <source>
        <strain evidence="1">Alpha-2009</strain>
        <tissue evidence="1">Whole body</tissue>
    </source>
</reference>
<keyword evidence="2" id="KW-1185">Reference proteome</keyword>
<evidence type="ECO:0000313" key="1">
    <source>
        <dbReference type="EMBL" id="KAL0131536.1"/>
    </source>
</evidence>
<accession>A0AAW2GWI8</accession>
<dbReference type="EMBL" id="JADYXP020000002">
    <property type="protein sequence ID" value="KAL0131536.1"/>
    <property type="molecule type" value="Genomic_DNA"/>
</dbReference>
<comment type="caution">
    <text evidence="1">The sequence shown here is derived from an EMBL/GenBank/DDBJ whole genome shotgun (WGS) entry which is preliminary data.</text>
</comment>
<name>A0AAW2GWI8_9HYME</name>
<organism evidence="1 2">
    <name type="scientific">Cardiocondyla obscurior</name>
    <dbReference type="NCBI Taxonomy" id="286306"/>
    <lineage>
        <taxon>Eukaryota</taxon>
        <taxon>Metazoa</taxon>
        <taxon>Ecdysozoa</taxon>
        <taxon>Arthropoda</taxon>
        <taxon>Hexapoda</taxon>
        <taxon>Insecta</taxon>
        <taxon>Pterygota</taxon>
        <taxon>Neoptera</taxon>
        <taxon>Endopterygota</taxon>
        <taxon>Hymenoptera</taxon>
        <taxon>Apocrita</taxon>
        <taxon>Aculeata</taxon>
        <taxon>Formicoidea</taxon>
        <taxon>Formicidae</taxon>
        <taxon>Myrmicinae</taxon>
        <taxon>Cardiocondyla</taxon>
    </lineage>
</organism>
<evidence type="ECO:0000313" key="2">
    <source>
        <dbReference type="Proteomes" id="UP001430953"/>
    </source>
</evidence>
<dbReference type="AlphaFoldDB" id="A0AAW2GWI8"/>
<gene>
    <name evidence="1" type="ORF">PUN28_002820</name>
</gene>
<sequence>MHPGPRGVEIFGIPFSVSGWRSFIRSPSSTYNCDDLAPDPDKIIHEKFRRVTPAYAIVRFRALRRSYLRSLSLTTLDSV</sequence>
<proteinExistence type="predicted"/>
<dbReference type="Proteomes" id="UP001430953">
    <property type="component" value="Unassembled WGS sequence"/>
</dbReference>
<protein>
    <submittedName>
        <fullName evidence="1">Uncharacterized protein</fullName>
    </submittedName>
</protein>